<organism evidence="3">
    <name type="scientific">Triticum aestivum</name>
    <name type="common">Wheat</name>
    <dbReference type="NCBI Taxonomy" id="4565"/>
    <lineage>
        <taxon>Eukaryota</taxon>
        <taxon>Viridiplantae</taxon>
        <taxon>Streptophyta</taxon>
        <taxon>Embryophyta</taxon>
        <taxon>Tracheophyta</taxon>
        <taxon>Spermatophyta</taxon>
        <taxon>Magnoliopsida</taxon>
        <taxon>Liliopsida</taxon>
        <taxon>Poales</taxon>
        <taxon>Poaceae</taxon>
        <taxon>BOP clade</taxon>
        <taxon>Pooideae</taxon>
        <taxon>Triticodae</taxon>
        <taxon>Triticeae</taxon>
        <taxon>Triticinae</taxon>
        <taxon>Triticum</taxon>
    </lineage>
</organism>
<evidence type="ECO:0000256" key="2">
    <source>
        <dbReference type="ARBA" id="ARBA00023315"/>
    </source>
</evidence>
<dbReference type="Gramene" id="TraesCLE_scaffold_005365_01G000100.1">
    <property type="protein sequence ID" value="TraesCLE_scaffold_005365_01G000100.1"/>
    <property type="gene ID" value="TraesCLE_scaffold_005365_01G000100"/>
</dbReference>
<dbReference type="OMA" id="MHRFRRC"/>
<dbReference type="PANTHER" id="PTHR31625">
    <property type="match status" value="1"/>
</dbReference>
<dbReference type="OrthoDB" id="1862401at2759"/>
<dbReference type="InterPro" id="IPR023213">
    <property type="entry name" value="CAT-like_dom_sf"/>
</dbReference>
<dbReference type="Gramene" id="TraesCAD_scaffold_018642_01G000400.1">
    <property type="protein sequence ID" value="TraesCAD_scaffold_018642_01G000400.1"/>
    <property type="gene ID" value="TraesCAD_scaffold_018642_01G000400"/>
</dbReference>
<dbReference type="Gramene" id="TraesROB_scaffold_116101_01G000300.1">
    <property type="protein sequence ID" value="TraesROB_scaffold_116101_01G000300.1"/>
    <property type="gene ID" value="TraesROB_scaffold_116101_01G000300"/>
</dbReference>
<dbReference type="GO" id="GO:0016747">
    <property type="term" value="F:acyltransferase activity, transferring groups other than amino-acyl groups"/>
    <property type="evidence" value="ECO:0007669"/>
    <property type="project" value="UniProtKB-ARBA"/>
</dbReference>
<keyword evidence="1" id="KW-0808">Transferase</keyword>
<proteinExistence type="predicted"/>
<evidence type="ECO:0000313" key="4">
    <source>
        <dbReference type="Proteomes" id="UP000019116"/>
    </source>
</evidence>
<protein>
    <submittedName>
        <fullName evidence="3">Uncharacterized protein</fullName>
    </submittedName>
</protein>
<dbReference type="Proteomes" id="UP000019116">
    <property type="component" value="Chromosome 7A"/>
</dbReference>
<dbReference type="Gramene" id="TraesWEE_scaffold_071634_01G000100.1">
    <property type="protein sequence ID" value="TraesWEE_scaffold_071634_01G000100.1"/>
    <property type="gene ID" value="TraesWEE_scaffold_071634_01G000100"/>
</dbReference>
<dbReference type="Gramene" id="TraesCS7A02G106500.1">
    <property type="protein sequence ID" value="TraesCS7A02G106500.1"/>
    <property type="gene ID" value="TraesCS7A02G106500"/>
</dbReference>
<dbReference type="Gene3D" id="3.30.559.10">
    <property type="entry name" value="Chloramphenicol acetyltransferase-like domain"/>
    <property type="match status" value="2"/>
</dbReference>
<dbReference type="Gramene" id="TraesCS7A03G0252600.1">
    <property type="protein sequence ID" value="TraesCS7A03G0252600.1.CDS"/>
    <property type="gene ID" value="TraesCS7A03G0252600"/>
</dbReference>
<evidence type="ECO:0000313" key="3">
    <source>
        <dbReference type="EnsemblPlants" id="TraesCS7A02G106500.1"/>
    </source>
</evidence>
<dbReference type="EnsemblPlants" id="TraesCS7A02G106500.1">
    <property type="protein sequence ID" value="TraesCS7A02G106500.1"/>
    <property type="gene ID" value="TraesCS7A02G106500"/>
</dbReference>
<sequence>MARVLRTSVVAPSPSPGGAALPERSLPLNHMDAMWLHTSPVERVFLFHRADQHDDAMDVLLSNLQDSLSEALRSFYPLAGRLRITPDTPNRHELHYQPGDGVSFTVAEYDHVGVDKLATDEPTELARIAPLMPRLPEGGAVLALQVTLLRRGGLAVGVTVHHAACDGACSTHFLHTWAWAAASRGATIAPELPVIGRTFIRDRDDLYDAFAAPRDRVGKLLRSPDAVVDKLLATFVLSEDLLRRIKDTVAREAARRGVSPLPPPPTSTVATYGFIWHCYYRSKESSAGGGNDDRAYAVFAADHRARLDPPVPATYLGNCLGLCFATAGKKEITAAGAGGLLAACSAVAAAIDEATRPRGGDGGRGSWDACLERVVEAYGAGVPLTLAGSPRFRVYDVDFGFGRPAKVDIVSVARTGAMSVAEGRGGAGGTEVGISLPPDGMHRFRRCFADAVACLSSTSPVKLAGAGLSSLVRTPKSTPSFFSRRWSSLPSSYGQVFFTSFFLSLADTPT</sequence>
<keyword evidence="2" id="KW-0012">Acyltransferase</keyword>
<accession>A0A3B6RD65</accession>
<reference evidence="3" key="1">
    <citation type="submission" date="2018-08" db="EMBL/GenBank/DDBJ databases">
        <authorList>
            <person name="Rossello M."/>
        </authorList>
    </citation>
    <scope>NUCLEOTIDE SEQUENCE [LARGE SCALE GENOMIC DNA]</scope>
    <source>
        <strain evidence="3">cv. Chinese Spring</strain>
    </source>
</reference>
<dbReference type="Pfam" id="PF02458">
    <property type="entry name" value="Transferase"/>
    <property type="match status" value="1"/>
</dbReference>
<gene>
    <name evidence="3" type="primary">LOC123153030</name>
</gene>
<dbReference type="AlphaFoldDB" id="A0A3B6RD65"/>
<dbReference type="SMR" id="A0A3B6RD65"/>
<dbReference type="InterPro" id="IPR051504">
    <property type="entry name" value="Plant_metabolite_acyltrans"/>
</dbReference>
<name>A0A3B6RD65_WHEAT</name>
<evidence type="ECO:0000256" key="1">
    <source>
        <dbReference type="ARBA" id="ARBA00022679"/>
    </source>
</evidence>
<keyword evidence="4" id="KW-1185">Reference proteome</keyword>
<reference evidence="3" key="2">
    <citation type="submission" date="2018-10" db="UniProtKB">
        <authorList>
            <consortium name="EnsemblPlants"/>
        </authorList>
    </citation>
    <scope>IDENTIFICATION</scope>
</reference>